<evidence type="ECO:0000256" key="4">
    <source>
        <dbReference type="ARBA" id="ARBA00022692"/>
    </source>
</evidence>
<keyword evidence="7" id="KW-0046">Antibiotic resistance</keyword>
<comment type="subcellular location">
    <subcellularLocation>
        <location evidence="1">Cell membrane</location>
        <topology evidence="1">Multi-pass membrane protein</topology>
    </subcellularLocation>
</comment>
<dbReference type="Gene3D" id="1.20.1250.20">
    <property type="entry name" value="MFS general substrate transporter like domains"/>
    <property type="match status" value="1"/>
</dbReference>
<dbReference type="PANTHER" id="PTHR42718:SF40">
    <property type="entry name" value="METHYLENOMYCIN A RESISTANCE PROTEIN"/>
    <property type="match status" value="1"/>
</dbReference>
<organism evidence="10 11">
    <name type="scientific">Streptomyces netropsis</name>
    <name type="common">Streptoverticillium netropsis</name>
    <dbReference type="NCBI Taxonomy" id="55404"/>
    <lineage>
        <taxon>Bacteria</taxon>
        <taxon>Bacillati</taxon>
        <taxon>Actinomycetota</taxon>
        <taxon>Actinomycetes</taxon>
        <taxon>Kitasatosporales</taxon>
        <taxon>Streptomycetaceae</taxon>
        <taxon>Streptomyces</taxon>
    </lineage>
</organism>
<feature type="transmembrane region" description="Helical" evidence="8">
    <location>
        <begin position="124"/>
        <end position="143"/>
    </location>
</feature>
<dbReference type="NCBIfam" id="TIGR00711">
    <property type="entry name" value="efflux_EmrB"/>
    <property type="match status" value="1"/>
</dbReference>
<feature type="transmembrane region" description="Helical" evidence="8">
    <location>
        <begin position="453"/>
        <end position="473"/>
    </location>
</feature>
<evidence type="ECO:0000256" key="1">
    <source>
        <dbReference type="ARBA" id="ARBA00004651"/>
    </source>
</evidence>
<feature type="transmembrane region" description="Helical" evidence="8">
    <location>
        <begin position="331"/>
        <end position="351"/>
    </location>
</feature>
<dbReference type="RefSeq" id="WP_184732717.1">
    <property type="nucleotide sequence ID" value="NZ_BMRW01000003.1"/>
</dbReference>
<dbReference type="Gene3D" id="1.20.1720.10">
    <property type="entry name" value="Multidrug resistance protein D"/>
    <property type="match status" value="1"/>
</dbReference>
<dbReference type="Proteomes" id="UP000556436">
    <property type="component" value="Unassembled WGS sequence"/>
</dbReference>
<dbReference type="EMBL" id="JACHJG010000003">
    <property type="protein sequence ID" value="MBB4885850.1"/>
    <property type="molecule type" value="Genomic_DNA"/>
</dbReference>
<gene>
    <name evidence="10" type="ORF">FHS38_001879</name>
</gene>
<feature type="transmembrane region" description="Helical" evidence="8">
    <location>
        <begin position="155"/>
        <end position="178"/>
    </location>
</feature>
<reference evidence="10 11" key="1">
    <citation type="submission" date="2020-08" db="EMBL/GenBank/DDBJ databases">
        <title>Genomic Encyclopedia of Type Strains, Phase III (KMG-III): the genomes of soil and plant-associated and newly described type strains.</title>
        <authorList>
            <person name="Whitman W."/>
        </authorList>
    </citation>
    <scope>NUCLEOTIDE SEQUENCE [LARGE SCALE GENOMIC DNA]</scope>
    <source>
        <strain evidence="10 11">CECT 3265</strain>
    </source>
</reference>
<keyword evidence="3" id="KW-1003">Cell membrane</keyword>
<dbReference type="GO" id="GO:0005886">
    <property type="term" value="C:plasma membrane"/>
    <property type="evidence" value="ECO:0007669"/>
    <property type="project" value="UniProtKB-SubCell"/>
</dbReference>
<dbReference type="GO" id="GO:0046677">
    <property type="term" value="P:response to antibiotic"/>
    <property type="evidence" value="ECO:0007669"/>
    <property type="project" value="UniProtKB-KW"/>
</dbReference>
<dbReference type="CDD" id="cd17321">
    <property type="entry name" value="MFS_MMR_MDR_like"/>
    <property type="match status" value="1"/>
</dbReference>
<evidence type="ECO:0000256" key="2">
    <source>
        <dbReference type="ARBA" id="ARBA00022448"/>
    </source>
</evidence>
<dbReference type="InterPro" id="IPR036259">
    <property type="entry name" value="MFS_trans_sf"/>
</dbReference>
<dbReference type="InterPro" id="IPR020846">
    <property type="entry name" value="MFS_dom"/>
</dbReference>
<evidence type="ECO:0000256" key="7">
    <source>
        <dbReference type="ARBA" id="ARBA00023251"/>
    </source>
</evidence>
<sequence length="485" mass="49342">MTVTDSPADRRHVADPDAAPARPPLALAPLIALSLGYFLVMLDVTVVTVAVPDIRESLHAGPSALQWIVDGYSTLFAGLLLLGGGLGDRLGHRRMFLTGLAVFTAASIVCGLAGTTAVLVGGRLAQGAGAAFLVPASLALLQVTYPDRAVRARAIAVWGAVASIAFGAGPVVGGLLIAGLDWRAVFWLNLPVGALAVVLTLRHLPAATRKPTAHRMDPAGQVLGVVGLVALAGGINEAGSKGWASPLVLGFFAVGVVALALFIAVERRLEASVRTRPNGRAPLLRLSLFRTGAFSATAVIGMLISLGYYGMLFLSTLYFQQERGYDALTTGLALLPSVCMGFIAAPVFSRVAARTGPYVPMTLGLFLGAVGFLGWLLAGSGTAYPMLLFALIATGLGQTMTALASMAAIIESAPADGAGVASAVFNVSRQVGSAVGVALFGTLGATSEHLTDGLHLSAALAAASFLTGGLLALGARRKAAATATA</sequence>
<name>A0A7W7L953_STRNE</name>
<evidence type="ECO:0000256" key="5">
    <source>
        <dbReference type="ARBA" id="ARBA00022989"/>
    </source>
</evidence>
<proteinExistence type="predicted"/>
<evidence type="ECO:0000313" key="10">
    <source>
        <dbReference type="EMBL" id="MBB4885850.1"/>
    </source>
</evidence>
<dbReference type="InterPro" id="IPR004638">
    <property type="entry name" value="EmrB-like"/>
</dbReference>
<evidence type="ECO:0000259" key="9">
    <source>
        <dbReference type="PROSITE" id="PS50850"/>
    </source>
</evidence>
<feature type="transmembrane region" description="Helical" evidence="8">
    <location>
        <begin position="358"/>
        <end position="378"/>
    </location>
</feature>
<evidence type="ECO:0000256" key="6">
    <source>
        <dbReference type="ARBA" id="ARBA00023136"/>
    </source>
</evidence>
<feature type="transmembrane region" description="Helical" evidence="8">
    <location>
        <begin position="431"/>
        <end position="447"/>
    </location>
</feature>
<keyword evidence="2" id="KW-0813">Transport</keyword>
<feature type="transmembrane region" description="Helical" evidence="8">
    <location>
        <begin position="64"/>
        <end position="83"/>
    </location>
</feature>
<keyword evidence="11" id="KW-1185">Reference proteome</keyword>
<feature type="transmembrane region" description="Helical" evidence="8">
    <location>
        <begin position="30"/>
        <end position="52"/>
    </location>
</feature>
<feature type="transmembrane region" description="Helical" evidence="8">
    <location>
        <begin position="247"/>
        <end position="265"/>
    </location>
</feature>
<evidence type="ECO:0000256" key="8">
    <source>
        <dbReference type="SAM" id="Phobius"/>
    </source>
</evidence>
<dbReference type="AlphaFoldDB" id="A0A7W7L953"/>
<evidence type="ECO:0000256" key="3">
    <source>
        <dbReference type="ARBA" id="ARBA00022475"/>
    </source>
</evidence>
<dbReference type="PROSITE" id="PS50850">
    <property type="entry name" value="MFS"/>
    <property type="match status" value="1"/>
</dbReference>
<feature type="transmembrane region" description="Helical" evidence="8">
    <location>
        <begin position="384"/>
        <end position="410"/>
    </location>
</feature>
<dbReference type="InterPro" id="IPR011701">
    <property type="entry name" value="MFS"/>
</dbReference>
<feature type="transmembrane region" description="Helical" evidence="8">
    <location>
        <begin position="95"/>
        <end position="118"/>
    </location>
</feature>
<accession>A0A7W7L953</accession>
<keyword evidence="5 8" id="KW-1133">Transmembrane helix</keyword>
<keyword evidence="6 8" id="KW-0472">Membrane</keyword>
<feature type="transmembrane region" description="Helical" evidence="8">
    <location>
        <begin position="216"/>
        <end position="235"/>
    </location>
</feature>
<protein>
    <submittedName>
        <fullName evidence="10">DHA2 family methylenomycin A resistance protein-like MFS transporter</fullName>
    </submittedName>
</protein>
<feature type="domain" description="Major facilitator superfamily (MFS) profile" evidence="9">
    <location>
        <begin position="29"/>
        <end position="476"/>
    </location>
</feature>
<feature type="transmembrane region" description="Helical" evidence="8">
    <location>
        <begin position="184"/>
        <end position="204"/>
    </location>
</feature>
<comment type="caution">
    <text evidence="10">The sequence shown here is derived from an EMBL/GenBank/DDBJ whole genome shotgun (WGS) entry which is preliminary data.</text>
</comment>
<feature type="transmembrane region" description="Helical" evidence="8">
    <location>
        <begin position="286"/>
        <end position="311"/>
    </location>
</feature>
<dbReference type="PANTHER" id="PTHR42718">
    <property type="entry name" value="MAJOR FACILITATOR SUPERFAMILY MULTIDRUG TRANSPORTER MFSC"/>
    <property type="match status" value="1"/>
</dbReference>
<evidence type="ECO:0000313" key="11">
    <source>
        <dbReference type="Proteomes" id="UP000556436"/>
    </source>
</evidence>
<keyword evidence="4 8" id="KW-0812">Transmembrane</keyword>
<dbReference type="GO" id="GO:0022857">
    <property type="term" value="F:transmembrane transporter activity"/>
    <property type="evidence" value="ECO:0007669"/>
    <property type="project" value="InterPro"/>
</dbReference>
<dbReference type="Pfam" id="PF07690">
    <property type="entry name" value="MFS_1"/>
    <property type="match status" value="2"/>
</dbReference>
<dbReference type="SUPFAM" id="SSF103473">
    <property type="entry name" value="MFS general substrate transporter"/>
    <property type="match status" value="1"/>
</dbReference>